<dbReference type="RefSeq" id="WP_246014258.1">
    <property type="nucleotide sequence ID" value="NZ_CP039247.1"/>
</dbReference>
<feature type="domain" description="GmrSD restriction endonucleases C-terminal" evidence="2">
    <location>
        <begin position="81"/>
        <end position="220"/>
    </location>
</feature>
<gene>
    <name evidence="3" type="ORF">CENDO_09060</name>
</gene>
<feature type="transmembrane region" description="Helical" evidence="1">
    <location>
        <begin position="7"/>
        <end position="27"/>
    </location>
</feature>
<dbReference type="Proteomes" id="UP000296352">
    <property type="component" value="Chromosome"/>
</dbReference>
<organism evidence="3 4">
    <name type="scientific">Corynebacterium endometrii</name>
    <dbReference type="NCBI Taxonomy" id="2488819"/>
    <lineage>
        <taxon>Bacteria</taxon>
        <taxon>Bacillati</taxon>
        <taxon>Actinomycetota</taxon>
        <taxon>Actinomycetes</taxon>
        <taxon>Mycobacteriales</taxon>
        <taxon>Corynebacteriaceae</taxon>
        <taxon>Corynebacterium</taxon>
    </lineage>
</organism>
<evidence type="ECO:0000256" key="1">
    <source>
        <dbReference type="SAM" id="Phobius"/>
    </source>
</evidence>
<evidence type="ECO:0000259" key="2">
    <source>
        <dbReference type="Pfam" id="PF07510"/>
    </source>
</evidence>
<evidence type="ECO:0000313" key="4">
    <source>
        <dbReference type="Proteomes" id="UP000296352"/>
    </source>
</evidence>
<dbReference type="KEGG" id="cee:CENDO_09060"/>
<dbReference type="PANTHER" id="PTHR24094:SF15">
    <property type="entry name" value="AMP-DEPENDENT SYNTHETASE_LIGASE DOMAIN-CONTAINING PROTEIN-RELATED"/>
    <property type="match status" value="1"/>
</dbReference>
<keyword evidence="1" id="KW-0812">Transmembrane</keyword>
<dbReference type="InterPro" id="IPR011089">
    <property type="entry name" value="GmrSD_C"/>
</dbReference>
<name>A0A4P7QJU9_9CORY</name>
<accession>A0A4P7QJU9</accession>
<dbReference type="EMBL" id="CP039247">
    <property type="protein sequence ID" value="QCB29077.1"/>
    <property type="molecule type" value="Genomic_DNA"/>
</dbReference>
<dbReference type="PANTHER" id="PTHR24094">
    <property type="entry name" value="SECRETED PROTEIN"/>
    <property type="match status" value="1"/>
</dbReference>
<proteinExistence type="predicted"/>
<reference evidence="3 4" key="1">
    <citation type="submission" date="2019-04" db="EMBL/GenBank/DDBJ databases">
        <title>Corynebacterium endometrii sp. nov., isolated from the uterus of a cow with endometritis.</title>
        <authorList>
            <person name="Ballas P."/>
            <person name="Ruckert C."/>
            <person name="Wagener K."/>
            <person name="Drillich M."/>
            <person name="Kaempfer P."/>
            <person name="Busse H.-J."/>
            <person name="Ehling-Schulz M."/>
        </authorList>
    </citation>
    <scope>NUCLEOTIDE SEQUENCE [LARGE SCALE GENOMIC DNA]</scope>
    <source>
        <strain evidence="3 4">LMM-1653</strain>
    </source>
</reference>
<keyword evidence="1" id="KW-0472">Membrane</keyword>
<keyword evidence="1" id="KW-1133">Transmembrane helix</keyword>
<sequence>MTRYRGFGRLAVEIALIIAAVVAVAVWRDDSFDVTAPAPPTPALDALEVRPPEARGKYSREAFGQRWSDDVEVGLGHNGCDTRNDILARDLTDVEFKPRTRDCVVLSGTLEDPFSGELIFFRRGQDTSTLVHIDHVVALSDAWSTGAQAWSPQRRRDFANDPRNLLAVSGELNQEKSGSNAARWMPPNAAFRCDYAARIVEVKSAYGLWVTRPERDALARELARC</sequence>
<dbReference type="Pfam" id="PF07510">
    <property type="entry name" value="GmrSD_C"/>
    <property type="match status" value="1"/>
</dbReference>
<evidence type="ECO:0000313" key="3">
    <source>
        <dbReference type="EMBL" id="QCB29077.1"/>
    </source>
</evidence>
<dbReference type="AlphaFoldDB" id="A0A4P7QJU9"/>
<keyword evidence="4" id="KW-1185">Reference proteome</keyword>
<protein>
    <recommendedName>
        <fullName evidence="2">GmrSD restriction endonucleases C-terminal domain-containing protein</fullName>
    </recommendedName>
</protein>